<organism evidence="2 3">
    <name type="scientific">Ooceraea biroi</name>
    <name type="common">Clonal raider ant</name>
    <name type="synonym">Cerapachys biroi</name>
    <dbReference type="NCBI Taxonomy" id="2015173"/>
    <lineage>
        <taxon>Eukaryota</taxon>
        <taxon>Metazoa</taxon>
        <taxon>Ecdysozoa</taxon>
        <taxon>Arthropoda</taxon>
        <taxon>Hexapoda</taxon>
        <taxon>Insecta</taxon>
        <taxon>Pterygota</taxon>
        <taxon>Neoptera</taxon>
        <taxon>Endopterygota</taxon>
        <taxon>Hymenoptera</taxon>
        <taxon>Apocrita</taxon>
        <taxon>Aculeata</taxon>
        <taxon>Formicoidea</taxon>
        <taxon>Formicidae</taxon>
        <taxon>Dorylinae</taxon>
        <taxon>Ooceraea</taxon>
    </lineage>
</organism>
<dbReference type="AlphaFoldDB" id="A0A026VWR4"/>
<reference evidence="2 3" key="1">
    <citation type="journal article" date="2014" name="Curr. Biol.">
        <title>The genome of the clonal raider ant Cerapachys biroi.</title>
        <authorList>
            <person name="Oxley P.R."/>
            <person name="Ji L."/>
            <person name="Fetter-Pruneda I."/>
            <person name="McKenzie S.K."/>
            <person name="Li C."/>
            <person name="Hu H."/>
            <person name="Zhang G."/>
            <person name="Kronauer D.J."/>
        </authorList>
    </citation>
    <scope>NUCLEOTIDE SEQUENCE [LARGE SCALE GENOMIC DNA]</scope>
</reference>
<dbReference type="EMBL" id="KK107681">
    <property type="protein sequence ID" value="EZA48090.1"/>
    <property type="molecule type" value="Genomic_DNA"/>
</dbReference>
<dbReference type="OrthoDB" id="7554116at2759"/>
<evidence type="ECO:0000313" key="2">
    <source>
        <dbReference type="EMBL" id="EZA48090.1"/>
    </source>
</evidence>
<keyword evidence="3" id="KW-1185">Reference proteome</keyword>
<accession>A0A026VWR4</accession>
<protein>
    <submittedName>
        <fullName evidence="2">Uncharacterized protein</fullName>
    </submittedName>
</protein>
<sequence length="557" mass="63674">MGQIIGRMPETWAGTMEERDRVLHWSSEVLARVLDNVTNEDTFLMDYDDAKVNAKVDTWIKMNQIRIDEIFNKYPRASDQLKAVVTDEVQKLTEDFRTKIRKDYEDAYSDIKRFNKKVDQLGEEERKIHAEMQKLEEECAGDLKKFHKKFGPLRVQVFDNLRKGEKMIFKEKRLKTDFIKKVHALHNKVYNFKAFILFLLCEQCNASAVFSDDYCECNFSDDNDEECIQRLQREIQTIDLNVLSDDLTDEERSVRSILKSRRRLRMGDADKVAQYFINGGPSAGHSHFFGAYNAAYDSADPRTNSFSGVADKNNPESEFYDDVSSHVSLTSPISRILNYPPNGWYDLLSPLLGTYPYGGYRYGVPLHHSVLRTATLPSQLLHNLFAHRLPNRYPMYHGSIVRSANVSNTPNYQIIPECDKSVAYNVGESIPGSDFPVQFSQFIKPYIFGTDTLHQPMQYRYFGSPNPQYPYYNPLISVLNPLNGYILQPIPQSLSDQLISAPNPTSCYTNNANSEQRSDAAVLTDKIVNADDKTKGLNIIADIISKEENKADSGGSQ</sequence>
<dbReference type="OMA" id="DAKINTW"/>
<feature type="coiled-coil region" evidence="1">
    <location>
        <begin position="104"/>
        <end position="138"/>
    </location>
</feature>
<keyword evidence="1" id="KW-0175">Coiled coil</keyword>
<evidence type="ECO:0000313" key="3">
    <source>
        <dbReference type="Proteomes" id="UP000053097"/>
    </source>
</evidence>
<gene>
    <name evidence="2" type="ORF">X777_14199</name>
</gene>
<dbReference type="Proteomes" id="UP000053097">
    <property type="component" value="Unassembled WGS sequence"/>
</dbReference>
<evidence type="ECO:0000256" key="1">
    <source>
        <dbReference type="SAM" id="Coils"/>
    </source>
</evidence>
<proteinExistence type="predicted"/>
<name>A0A026VWR4_OOCBI</name>